<evidence type="ECO:0000256" key="1">
    <source>
        <dbReference type="SAM" id="MobiDB-lite"/>
    </source>
</evidence>
<reference evidence="3" key="1">
    <citation type="submission" date="2017-09" db="EMBL/GenBank/DDBJ databases">
        <title>Depth-based differentiation of microbial function through sediment-hosted aquifers and enrichment of novel symbionts in the deep terrestrial subsurface.</title>
        <authorList>
            <person name="Probst A.J."/>
            <person name="Ladd B."/>
            <person name="Jarett J.K."/>
            <person name="Geller-Mcgrath D.E."/>
            <person name="Sieber C.M.K."/>
            <person name="Emerson J.B."/>
            <person name="Anantharaman K."/>
            <person name="Thomas B.C."/>
            <person name="Malmstrom R."/>
            <person name="Stieglmeier M."/>
            <person name="Klingl A."/>
            <person name="Woyke T."/>
            <person name="Ryan C.M."/>
            <person name="Banfield J.F."/>
        </authorList>
    </citation>
    <scope>NUCLEOTIDE SEQUENCE [LARGE SCALE GENOMIC DNA]</scope>
</reference>
<comment type="caution">
    <text evidence="2">The sequence shown here is derived from an EMBL/GenBank/DDBJ whole genome shotgun (WGS) entry which is preliminary data.</text>
</comment>
<evidence type="ECO:0000313" key="2">
    <source>
        <dbReference type="EMBL" id="PIR86867.1"/>
    </source>
</evidence>
<protein>
    <submittedName>
        <fullName evidence="2">Uncharacterized protein</fullName>
    </submittedName>
</protein>
<organism evidence="2 3">
    <name type="scientific">Candidatus Harrisonbacteria bacterium CG10_big_fil_rev_8_21_14_0_10_49_15</name>
    <dbReference type="NCBI Taxonomy" id="1974587"/>
    <lineage>
        <taxon>Bacteria</taxon>
        <taxon>Candidatus Harrisoniibacteriota</taxon>
    </lineage>
</organism>
<dbReference type="Proteomes" id="UP000229526">
    <property type="component" value="Unassembled WGS sequence"/>
</dbReference>
<sequence>MISTTHTQSPWPFENLPPELADWLKSEAVERIVEELNTKFNLLDLGRERAIGYTCTWLVLGYIKPTEFIQTLVQEFGIEQKIAIALVKQIKERVFHPVKMGMKNRLHIDIDLLETPPVNPKPKLETPQPAASPQNTVNLKAQGL</sequence>
<name>A0A2H0UKD5_9BACT</name>
<evidence type="ECO:0000313" key="3">
    <source>
        <dbReference type="Proteomes" id="UP000229526"/>
    </source>
</evidence>
<dbReference type="EMBL" id="PFBD01000023">
    <property type="protein sequence ID" value="PIR86867.1"/>
    <property type="molecule type" value="Genomic_DNA"/>
</dbReference>
<accession>A0A2H0UKD5</accession>
<proteinExistence type="predicted"/>
<gene>
    <name evidence="2" type="ORF">COU11_03370</name>
</gene>
<feature type="compositionally biased region" description="Polar residues" evidence="1">
    <location>
        <begin position="129"/>
        <end position="144"/>
    </location>
</feature>
<feature type="non-terminal residue" evidence="2">
    <location>
        <position position="144"/>
    </location>
</feature>
<dbReference type="AlphaFoldDB" id="A0A2H0UKD5"/>
<feature type="region of interest" description="Disordered" evidence="1">
    <location>
        <begin position="117"/>
        <end position="144"/>
    </location>
</feature>